<dbReference type="HOGENOM" id="CLU_046970_0_0_7"/>
<comment type="caution">
    <text evidence="1">The sequence shown here is derived from an EMBL/GenBank/DDBJ whole genome shotgun (WGS) entry which is preliminary data.</text>
</comment>
<name>W4LWB0_9BACT</name>
<protein>
    <recommendedName>
        <fullName evidence="3">Thiol-disulfide oxidoreductase</fullName>
    </recommendedName>
</protein>
<evidence type="ECO:0008006" key="3">
    <source>
        <dbReference type="Google" id="ProtNLM"/>
    </source>
</evidence>
<organism evidence="1 2">
    <name type="scientific">Candidatus Entotheonella gemina</name>
    <dbReference type="NCBI Taxonomy" id="1429439"/>
    <lineage>
        <taxon>Bacteria</taxon>
        <taxon>Pseudomonadati</taxon>
        <taxon>Nitrospinota/Tectimicrobiota group</taxon>
        <taxon>Candidatus Tectimicrobiota</taxon>
        <taxon>Candidatus Entotheonellia</taxon>
        <taxon>Candidatus Entotheonellales</taxon>
        <taxon>Candidatus Entotheonellaceae</taxon>
        <taxon>Candidatus Entotheonella</taxon>
    </lineage>
</organism>
<dbReference type="EMBL" id="AZHX01001556">
    <property type="protein sequence ID" value="ETX02190.1"/>
    <property type="molecule type" value="Genomic_DNA"/>
</dbReference>
<reference evidence="1 2" key="1">
    <citation type="journal article" date="2014" name="Nature">
        <title>An environmental bacterial taxon with a large and distinct metabolic repertoire.</title>
        <authorList>
            <person name="Wilson M.C."/>
            <person name="Mori T."/>
            <person name="Ruckert C."/>
            <person name="Uria A.R."/>
            <person name="Helf M.J."/>
            <person name="Takada K."/>
            <person name="Gernert C."/>
            <person name="Steffens U.A."/>
            <person name="Heycke N."/>
            <person name="Schmitt S."/>
            <person name="Rinke C."/>
            <person name="Helfrich E.J."/>
            <person name="Brachmann A.O."/>
            <person name="Gurgui C."/>
            <person name="Wakimoto T."/>
            <person name="Kracht M."/>
            <person name="Crusemann M."/>
            <person name="Hentschel U."/>
            <person name="Abe I."/>
            <person name="Matsunaga S."/>
            <person name="Kalinowski J."/>
            <person name="Takeyama H."/>
            <person name="Piel J."/>
        </authorList>
    </citation>
    <scope>NUCLEOTIDE SEQUENCE [LARGE SCALE GENOMIC DNA]</scope>
    <source>
        <strain evidence="2">TSY2</strain>
    </source>
</reference>
<evidence type="ECO:0000313" key="2">
    <source>
        <dbReference type="Proteomes" id="UP000019140"/>
    </source>
</evidence>
<sequence length="359" mass="37901">MAVIRLPGTLEAVNAHFHREGMTDGLPIVPPTREAVDGMLAYTDLEPQEVIAVLPPYKGQATVEKIAINAVMAGCLPQYFPVVLTAVAALAEESYNLYGVLATTHPCSNLVMVNGPIASELDINSGYNALGQGWRANASIGRAVRLVMINIAGARPGVLDRATQGTPAKIAYCFAENEARSPWEPFHVERGFDAGTSTVTVLGAEGPHNINDHGSTSAEEILTTVAGTMAILGSNNAFGTGEPMVILGPEHAATIAADGLNKAQIKSWLYEHSKILAGRFSPGNFARHTQRGWPQTEYVTPETYVGSAFSADDILIVVAGGAGKHSCFVPTFGHTRDITRPIALKDGTAVSSVEAFVAP</sequence>
<dbReference type="Proteomes" id="UP000019140">
    <property type="component" value="Unassembled WGS sequence"/>
</dbReference>
<proteinExistence type="predicted"/>
<evidence type="ECO:0000313" key="1">
    <source>
        <dbReference type="EMBL" id="ETX02190.1"/>
    </source>
</evidence>
<keyword evidence="2" id="KW-1185">Reference proteome</keyword>
<accession>W4LWB0</accession>
<dbReference type="PATRIC" id="fig|1429439.4.peg.6081"/>
<dbReference type="AlphaFoldDB" id="W4LWB0"/>
<gene>
    <name evidence="1" type="ORF">ETSY2_36030</name>
</gene>